<dbReference type="EMBL" id="JACHEM010000005">
    <property type="protein sequence ID" value="MBB6435896.1"/>
    <property type="molecule type" value="Genomic_DNA"/>
</dbReference>
<dbReference type="Proteomes" id="UP000540423">
    <property type="component" value="Unassembled WGS sequence"/>
</dbReference>
<reference evidence="1 2" key="1">
    <citation type="submission" date="2020-08" db="EMBL/GenBank/DDBJ databases">
        <title>Genomic Encyclopedia of Type Strains, Phase IV (KMG-IV): sequencing the most valuable type-strain genomes for metagenomic binning, comparative biology and taxonomic classification.</title>
        <authorList>
            <person name="Goeker M."/>
        </authorList>
    </citation>
    <scope>NUCLEOTIDE SEQUENCE [LARGE SCALE GENOMIC DNA]</scope>
    <source>
        <strain evidence="1 2">DSM 40141</strain>
    </source>
</reference>
<accession>A0A7X0HE69</accession>
<gene>
    <name evidence="1" type="ORF">HNQ79_002359</name>
</gene>
<proteinExistence type="predicted"/>
<dbReference type="AlphaFoldDB" id="A0A7X0HE69"/>
<comment type="caution">
    <text evidence="1">The sequence shown here is derived from an EMBL/GenBank/DDBJ whole genome shotgun (WGS) entry which is preliminary data.</text>
</comment>
<name>A0A7X0HE69_9ACTN</name>
<organism evidence="1 2">
    <name type="scientific">Streptomyces candidus</name>
    <dbReference type="NCBI Taxonomy" id="67283"/>
    <lineage>
        <taxon>Bacteria</taxon>
        <taxon>Bacillati</taxon>
        <taxon>Actinomycetota</taxon>
        <taxon>Actinomycetes</taxon>
        <taxon>Kitasatosporales</taxon>
        <taxon>Streptomycetaceae</taxon>
        <taxon>Streptomyces</taxon>
    </lineage>
</organism>
<sequence length="62" mass="7026">MVKPKREPEEYSCPTCKGSVPVVAHRHKTLGVFVPVWGPGPCPHRECPDFRLDPKRKRSSSQ</sequence>
<keyword evidence="2" id="KW-1185">Reference proteome</keyword>
<evidence type="ECO:0000313" key="2">
    <source>
        <dbReference type="Proteomes" id="UP000540423"/>
    </source>
</evidence>
<protein>
    <submittedName>
        <fullName evidence="1">Uncharacterized protein</fullName>
    </submittedName>
</protein>
<evidence type="ECO:0000313" key="1">
    <source>
        <dbReference type="EMBL" id="MBB6435896.1"/>
    </source>
</evidence>